<dbReference type="RefSeq" id="WP_155052505.1">
    <property type="nucleotide sequence ID" value="NZ_BAAAIB010000011.1"/>
</dbReference>
<dbReference type="SUPFAM" id="SSF46785">
    <property type="entry name" value="Winged helix' DNA-binding domain"/>
    <property type="match status" value="1"/>
</dbReference>
<dbReference type="InterPro" id="IPR000835">
    <property type="entry name" value="HTH_MarR-typ"/>
</dbReference>
<dbReference type="PANTHER" id="PTHR33164">
    <property type="entry name" value="TRANSCRIPTIONAL REGULATOR, MARR FAMILY"/>
    <property type="match status" value="1"/>
</dbReference>
<dbReference type="GO" id="GO:0006950">
    <property type="term" value="P:response to stress"/>
    <property type="evidence" value="ECO:0007669"/>
    <property type="project" value="TreeGrafter"/>
</dbReference>
<dbReference type="PANTHER" id="PTHR33164:SF57">
    <property type="entry name" value="MARR-FAMILY TRANSCRIPTIONAL REGULATOR"/>
    <property type="match status" value="1"/>
</dbReference>
<dbReference type="InterPro" id="IPR036388">
    <property type="entry name" value="WH-like_DNA-bd_sf"/>
</dbReference>
<proteinExistence type="predicted"/>
<dbReference type="GO" id="GO:0003700">
    <property type="term" value="F:DNA-binding transcription factor activity"/>
    <property type="evidence" value="ECO:0007669"/>
    <property type="project" value="InterPro"/>
</dbReference>
<dbReference type="EMBL" id="WMLB01000031">
    <property type="protein sequence ID" value="MTH69454.1"/>
    <property type="molecule type" value="Genomic_DNA"/>
</dbReference>
<dbReference type="InterPro" id="IPR039422">
    <property type="entry name" value="MarR/SlyA-like"/>
</dbReference>
<dbReference type="InterPro" id="IPR011991">
    <property type="entry name" value="ArsR-like_HTH"/>
</dbReference>
<reference evidence="2 3" key="1">
    <citation type="submission" date="2019-11" db="EMBL/GenBank/DDBJ databases">
        <title>Agromyces kandeliae sp. nov., isolated from mangrove soil.</title>
        <authorList>
            <person name="Wang R."/>
        </authorList>
    </citation>
    <scope>NUCLEOTIDE SEQUENCE [LARGE SCALE GENOMIC DNA]</scope>
    <source>
        <strain evidence="2 3">JCM 11433</strain>
    </source>
</reference>
<accession>A0A6I3M7Y4</accession>
<dbReference type="PRINTS" id="PR00598">
    <property type="entry name" value="HTHMARR"/>
</dbReference>
<dbReference type="OrthoDB" id="8966183at2"/>
<dbReference type="Pfam" id="PF01047">
    <property type="entry name" value="MarR"/>
    <property type="match status" value="1"/>
</dbReference>
<feature type="domain" description="HTH marR-type" evidence="1">
    <location>
        <begin position="40"/>
        <end position="169"/>
    </location>
</feature>
<sequence length="182" mass="19785">MVSVTVQSEGKQGIVLPIGAESGSSDSVERAQLIADGVQRIVLWSQSRRVLQGSMEATGFPLRGDESAFRLLTEVIRRGPLRPAELAEILSTGRANVSKIVARLESIGLVQRRTNAADTRSVFVELTPSGLAFANEFAATGRRFYDLLFSAWSEPDVDALERLLPRLAEDLETLTAVRLSSS</sequence>
<protein>
    <submittedName>
        <fullName evidence="2">MarR family transcriptional regulator</fullName>
    </submittedName>
</protein>
<dbReference type="AlphaFoldDB" id="A0A6I3M7Y4"/>
<dbReference type="CDD" id="cd00090">
    <property type="entry name" value="HTH_ARSR"/>
    <property type="match status" value="1"/>
</dbReference>
<name>A0A6I3M7Y4_9MICO</name>
<dbReference type="PROSITE" id="PS50995">
    <property type="entry name" value="HTH_MARR_2"/>
    <property type="match status" value="1"/>
</dbReference>
<organism evidence="2 3">
    <name type="scientific">Agromyces bracchium</name>
    <dbReference type="NCBI Taxonomy" id="88376"/>
    <lineage>
        <taxon>Bacteria</taxon>
        <taxon>Bacillati</taxon>
        <taxon>Actinomycetota</taxon>
        <taxon>Actinomycetes</taxon>
        <taxon>Micrococcales</taxon>
        <taxon>Microbacteriaceae</taxon>
        <taxon>Agromyces</taxon>
    </lineage>
</organism>
<evidence type="ECO:0000313" key="3">
    <source>
        <dbReference type="Proteomes" id="UP000433071"/>
    </source>
</evidence>
<keyword evidence="3" id="KW-1185">Reference proteome</keyword>
<evidence type="ECO:0000259" key="1">
    <source>
        <dbReference type="PROSITE" id="PS50995"/>
    </source>
</evidence>
<gene>
    <name evidence="2" type="ORF">GJ743_13855</name>
</gene>
<evidence type="ECO:0000313" key="2">
    <source>
        <dbReference type="EMBL" id="MTH69454.1"/>
    </source>
</evidence>
<dbReference type="InterPro" id="IPR036390">
    <property type="entry name" value="WH_DNA-bd_sf"/>
</dbReference>
<dbReference type="SMART" id="SM00347">
    <property type="entry name" value="HTH_MARR"/>
    <property type="match status" value="1"/>
</dbReference>
<dbReference type="Gene3D" id="1.10.10.10">
    <property type="entry name" value="Winged helix-like DNA-binding domain superfamily/Winged helix DNA-binding domain"/>
    <property type="match status" value="1"/>
</dbReference>
<comment type="caution">
    <text evidence="2">The sequence shown here is derived from an EMBL/GenBank/DDBJ whole genome shotgun (WGS) entry which is preliminary data.</text>
</comment>
<dbReference type="Proteomes" id="UP000433071">
    <property type="component" value="Unassembled WGS sequence"/>
</dbReference>